<name>A0A813FV05_POLGL</name>
<dbReference type="EMBL" id="CAJNNV010026472">
    <property type="protein sequence ID" value="CAE8618281.1"/>
    <property type="molecule type" value="Genomic_DNA"/>
</dbReference>
<reference evidence="2" key="1">
    <citation type="submission" date="2021-02" db="EMBL/GenBank/DDBJ databases">
        <authorList>
            <person name="Dougan E. K."/>
            <person name="Rhodes N."/>
            <person name="Thang M."/>
            <person name="Chan C."/>
        </authorList>
    </citation>
    <scope>NUCLEOTIDE SEQUENCE</scope>
</reference>
<organism evidence="2 3">
    <name type="scientific">Polarella glacialis</name>
    <name type="common">Dinoflagellate</name>
    <dbReference type="NCBI Taxonomy" id="89957"/>
    <lineage>
        <taxon>Eukaryota</taxon>
        <taxon>Sar</taxon>
        <taxon>Alveolata</taxon>
        <taxon>Dinophyceae</taxon>
        <taxon>Suessiales</taxon>
        <taxon>Suessiaceae</taxon>
        <taxon>Polarella</taxon>
    </lineage>
</organism>
<feature type="non-terminal residue" evidence="2">
    <location>
        <position position="917"/>
    </location>
</feature>
<proteinExistence type="predicted"/>
<keyword evidence="3" id="KW-1185">Reference proteome</keyword>
<comment type="caution">
    <text evidence="2">The sequence shown here is derived from an EMBL/GenBank/DDBJ whole genome shotgun (WGS) entry which is preliminary data.</text>
</comment>
<dbReference type="OMA" id="YICEDEL"/>
<dbReference type="Proteomes" id="UP000654075">
    <property type="component" value="Unassembled WGS sequence"/>
</dbReference>
<accession>A0A813FV05</accession>
<feature type="region of interest" description="Disordered" evidence="1">
    <location>
        <begin position="474"/>
        <end position="534"/>
    </location>
</feature>
<dbReference type="OrthoDB" id="429761at2759"/>
<gene>
    <name evidence="2" type="ORF">PGLA1383_LOCUS35914</name>
</gene>
<evidence type="ECO:0000313" key="2">
    <source>
        <dbReference type="EMBL" id="CAE8618281.1"/>
    </source>
</evidence>
<protein>
    <submittedName>
        <fullName evidence="2">Uncharacterized protein</fullName>
    </submittedName>
</protein>
<evidence type="ECO:0000256" key="1">
    <source>
        <dbReference type="SAM" id="MobiDB-lite"/>
    </source>
</evidence>
<sequence length="917" mass="101269">DSSGATMFQGQALLSENDEPVIGGEDLLTGQQGAQPERHVQLFRQLQSKWQCYDAYCRVCMGLGVNQILQALSYYCICHTLVENRSPTTGYALVTLFQCTTVALAVLDLAGLKRREILAVQVVGILPCLLTAWGIAHGKRDEHGVLDPNQTYWTSPFSFLCQVCWLELWLRVAAPHGDDEAKLPRRFRQVLFLDVFGDVGGWKGMGDTGVEEDDVLEGEMFQQLGKEKDDDNGEPDYEELTAVAHAAAAQLTIAQCGVRRWSAVPSWALNKQQHKDLEFLRDQLKNWSNTILPEFERCCRLRGVRSLIRSLEADVKILRPWSDLSSDEKSADCFAQCLLGPFEHDDGYKTACYHYDIESARTLFDDKACSGALVLSLEAVAVCLKEVERQARGLLELRIMSDLKLTVQRRKRQGELEKQKATILPVAGSPSVVPGVEAAGGFLERGRSRTEAFRLSFPNLAGLFRQSLYPKSADQEARELLSSDPVSTQAGDDGDETRQEPGMDAGGSEAELPPRIELPPRLDPDAAPHPPGMVKQSDATLVAMAGKNARHFVPEKLPWQVLRNITRVLQLCWFWCFLMGFLKEAEIYQVDFQQHPGKEGRRRLCRAEVWAFERLDVEWPHGSFFRPQGLFCMPGGGREFLVGSPFAVYKMEFSMASGTPFQLSEVTRSRLPPATIAVCEPRQSIWTDAESNATVKALAGTPVCLMLAPAKDGLQVWSMSSEHSGESTVSIHLEGEPWRLVAGATVRCADVAGLLPEQEVGVAEWCLLLAGWDGSMLPVAAVPLTQGRALPPLPGARARPGLDAPLHAEDAKAVTALHIEPTGGRLWALLSSGELEAWDLFGSRSLGRWRPDWHEITGSVGFKPTYICEDELLGMLVLGRSHNEGAVLARATSPSNLAAEWSRNRSQVSTSSSLRLR</sequence>
<feature type="compositionally biased region" description="Basic and acidic residues" evidence="1">
    <location>
        <begin position="512"/>
        <end position="526"/>
    </location>
</feature>
<evidence type="ECO:0000313" key="3">
    <source>
        <dbReference type="Proteomes" id="UP000654075"/>
    </source>
</evidence>
<dbReference type="AlphaFoldDB" id="A0A813FV05"/>